<reference evidence="2" key="1">
    <citation type="submission" date="2021-01" db="EMBL/GenBank/DDBJ databases">
        <title>Genome sequence of strain Noviherbaspirillum sp. DKR-6.</title>
        <authorList>
            <person name="Chaudhary D.K."/>
        </authorList>
    </citation>
    <scope>NUCLEOTIDE SEQUENCE</scope>
    <source>
        <strain evidence="2">DKR-6</strain>
    </source>
</reference>
<keyword evidence="3" id="KW-1185">Reference proteome</keyword>
<proteinExistence type="predicted"/>
<dbReference type="AlphaFoldDB" id="A0A934SVH4"/>
<dbReference type="EMBL" id="JAEPBG010000006">
    <property type="protein sequence ID" value="MBK4736098.1"/>
    <property type="molecule type" value="Genomic_DNA"/>
</dbReference>
<comment type="caution">
    <text evidence="2">The sequence shown here is derived from an EMBL/GenBank/DDBJ whole genome shotgun (WGS) entry which is preliminary data.</text>
</comment>
<evidence type="ECO:0000256" key="1">
    <source>
        <dbReference type="SAM" id="MobiDB-lite"/>
    </source>
</evidence>
<name>A0A934SVH4_9BURK</name>
<sequence length="129" mass="14604">MSYRIYLQTPDGSTFERTETGSRSIAESSFRAFLGRDELKGKPVSVHLTHDRDTLAVHRFDAASRSPDNWRNKVEEIPWPEEEGKRGRPRELDGGARHQVYLDARSIARAKKLGKGNVSEGIRIALSRV</sequence>
<dbReference type="RefSeq" id="WP_200593208.1">
    <property type="nucleotide sequence ID" value="NZ_JAEPBG010000006.1"/>
</dbReference>
<dbReference type="Proteomes" id="UP000622890">
    <property type="component" value="Unassembled WGS sequence"/>
</dbReference>
<protein>
    <submittedName>
        <fullName evidence="2">Uncharacterized protein</fullName>
    </submittedName>
</protein>
<feature type="region of interest" description="Disordered" evidence="1">
    <location>
        <begin position="76"/>
        <end position="95"/>
    </location>
</feature>
<accession>A0A934SVH4</accession>
<evidence type="ECO:0000313" key="2">
    <source>
        <dbReference type="EMBL" id="MBK4736098.1"/>
    </source>
</evidence>
<evidence type="ECO:0000313" key="3">
    <source>
        <dbReference type="Proteomes" id="UP000622890"/>
    </source>
</evidence>
<organism evidence="2 3">
    <name type="scientific">Noviherbaspirillum pedocola</name>
    <dbReference type="NCBI Taxonomy" id="2801341"/>
    <lineage>
        <taxon>Bacteria</taxon>
        <taxon>Pseudomonadati</taxon>
        <taxon>Pseudomonadota</taxon>
        <taxon>Betaproteobacteria</taxon>
        <taxon>Burkholderiales</taxon>
        <taxon>Oxalobacteraceae</taxon>
        <taxon>Noviherbaspirillum</taxon>
    </lineage>
</organism>
<gene>
    <name evidence="2" type="ORF">JJB74_15860</name>
</gene>